<gene>
    <name evidence="1" type="ORF">SAMN04487936_10960</name>
</gene>
<keyword evidence="2" id="KW-1185">Reference proteome</keyword>
<evidence type="ECO:0000313" key="1">
    <source>
        <dbReference type="EMBL" id="SFK21221.1"/>
    </source>
</evidence>
<dbReference type="AlphaFoldDB" id="A0A1I3XQ84"/>
<sequence length="112" mass="13072">MDIKAHIFTKYWIDFMRDRNGEEADHLAFSPFSHLSSYKELMKVLPFFVIDSSETVVYTNKRFRDLIEDMGDQMHSHSLESPILHIDPLLMVKKISMNMNCASQLMKKSQSG</sequence>
<name>A0A1I3XQ84_HALDA</name>
<dbReference type="Proteomes" id="UP000183557">
    <property type="component" value="Unassembled WGS sequence"/>
</dbReference>
<organism evidence="1 2">
    <name type="scientific">Halobacillus dabanensis</name>
    <dbReference type="NCBI Taxonomy" id="240302"/>
    <lineage>
        <taxon>Bacteria</taxon>
        <taxon>Bacillati</taxon>
        <taxon>Bacillota</taxon>
        <taxon>Bacilli</taxon>
        <taxon>Bacillales</taxon>
        <taxon>Bacillaceae</taxon>
        <taxon>Halobacillus</taxon>
    </lineage>
</organism>
<dbReference type="RefSeq" id="WP_075037372.1">
    <property type="nucleotide sequence ID" value="NZ_FOSB01000009.1"/>
</dbReference>
<proteinExistence type="predicted"/>
<dbReference type="EMBL" id="FOSB01000009">
    <property type="protein sequence ID" value="SFK21221.1"/>
    <property type="molecule type" value="Genomic_DNA"/>
</dbReference>
<evidence type="ECO:0000313" key="2">
    <source>
        <dbReference type="Proteomes" id="UP000183557"/>
    </source>
</evidence>
<accession>A0A1I3XQ84</accession>
<protein>
    <recommendedName>
        <fullName evidence="3">PAS domain-containing protein</fullName>
    </recommendedName>
</protein>
<reference evidence="2" key="1">
    <citation type="submission" date="2016-10" db="EMBL/GenBank/DDBJ databases">
        <authorList>
            <person name="Varghese N."/>
            <person name="Submissions S."/>
        </authorList>
    </citation>
    <scope>NUCLEOTIDE SEQUENCE [LARGE SCALE GENOMIC DNA]</scope>
    <source>
        <strain evidence="2">CGMCC 1.3704</strain>
    </source>
</reference>
<evidence type="ECO:0008006" key="3">
    <source>
        <dbReference type="Google" id="ProtNLM"/>
    </source>
</evidence>